<organism evidence="18 19">
    <name type="scientific">Eremococcus coleocola ACS-139-V-Col8</name>
    <dbReference type="NCBI Taxonomy" id="908337"/>
    <lineage>
        <taxon>Bacteria</taxon>
        <taxon>Bacillati</taxon>
        <taxon>Bacillota</taxon>
        <taxon>Bacilli</taxon>
        <taxon>Lactobacillales</taxon>
        <taxon>Aerococcaceae</taxon>
        <taxon>Eremococcus</taxon>
    </lineage>
</organism>
<dbReference type="GO" id="GO:0030145">
    <property type="term" value="F:manganese ion binding"/>
    <property type="evidence" value="ECO:0007669"/>
    <property type="project" value="UniProtKB-UniRule"/>
</dbReference>
<dbReference type="InterPro" id="IPR036397">
    <property type="entry name" value="RNaseH_sf"/>
</dbReference>
<sequence length="279" mass="31251">MTGFQNKLLEIKRMTDISKFTVAQVKSLLSQISSPDDDRLLILAKDPRKGVQMALKAKEKAFIREKAKIEAHQAKLVYENDLWQNQSFKYIAGIDEVGRGPLAGPVVTAAVILPQDCAAFIGINDSKQLSHQQRVSYAEIIKENALAYSIAIGSAQLIDQVNIYQATRQMMVKAVANLAIQPDYLLLDAMQIESSIPQRSIIKGDQKSLSIAAASIIAKVYRDQIMDQYALEFPYYDFQHNKGYGTQNHLAGLNEFGYSPIHRRSFEPVKSMVKKLNNT</sequence>
<evidence type="ECO:0000256" key="14">
    <source>
        <dbReference type="HAMAP-Rule" id="MF_00052"/>
    </source>
</evidence>
<keyword evidence="10 14" id="KW-0479">Metal-binding</keyword>
<accession>E4KQ27</accession>
<dbReference type="eggNOG" id="COG0164">
    <property type="taxonomic scope" value="Bacteria"/>
</dbReference>
<evidence type="ECO:0000256" key="1">
    <source>
        <dbReference type="ARBA" id="ARBA00000077"/>
    </source>
</evidence>
<dbReference type="Proteomes" id="UP000005990">
    <property type="component" value="Unassembled WGS sequence"/>
</dbReference>
<dbReference type="InterPro" id="IPR012337">
    <property type="entry name" value="RNaseH-like_sf"/>
</dbReference>
<evidence type="ECO:0000256" key="7">
    <source>
        <dbReference type="ARBA" id="ARBA00019179"/>
    </source>
</evidence>
<evidence type="ECO:0000256" key="13">
    <source>
        <dbReference type="ARBA" id="ARBA00023211"/>
    </source>
</evidence>
<dbReference type="GO" id="GO:0004523">
    <property type="term" value="F:RNA-DNA hybrid ribonuclease activity"/>
    <property type="evidence" value="ECO:0007669"/>
    <property type="project" value="UniProtKB-UniRule"/>
</dbReference>
<dbReference type="InterPro" id="IPR024567">
    <property type="entry name" value="RNase_HII/HIII_dom"/>
</dbReference>
<reference evidence="18 19" key="1">
    <citation type="submission" date="2010-10" db="EMBL/GenBank/DDBJ databases">
        <authorList>
            <person name="Durkin A.S."/>
            <person name="Madupu R."/>
            <person name="Torralba M."/>
            <person name="Gillis M."/>
            <person name="Methe B."/>
            <person name="Sutton G."/>
            <person name="Nelson K.E."/>
        </authorList>
    </citation>
    <scope>NUCLEOTIDE SEQUENCE [LARGE SCALE GENOMIC DNA]</scope>
    <source>
        <strain evidence="18 19">ACS-139-V-Col8</strain>
    </source>
</reference>
<evidence type="ECO:0000256" key="10">
    <source>
        <dbReference type="ARBA" id="ARBA00022723"/>
    </source>
</evidence>
<keyword evidence="9 14" id="KW-0540">Nuclease</keyword>
<dbReference type="FunFam" id="3.30.420.10:FF:000006">
    <property type="entry name" value="Ribonuclease HII"/>
    <property type="match status" value="1"/>
</dbReference>
<dbReference type="CDD" id="cd07182">
    <property type="entry name" value="RNase_HII_bacteria_HII_like"/>
    <property type="match status" value="1"/>
</dbReference>
<dbReference type="AlphaFoldDB" id="E4KQ27"/>
<evidence type="ECO:0000256" key="16">
    <source>
        <dbReference type="RuleBase" id="RU003515"/>
    </source>
</evidence>
<dbReference type="PROSITE" id="PS51975">
    <property type="entry name" value="RNASE_H_2"/>
    <property type="match status" value="1"/>
</dbReference>
<comment type="caution">
    <text evidence="18">The sequence shown here is derived from an EMBL/GenBank/DDBJ whole genome shotgun (WGS) entry which is preliminary data.</text>
</comment>
<evidence type="ECO:0000256" key="2">
    <source>
        <dbReference type="ARBA" id="ARBA00001946"/>
    </source>
</evidence>
<dbReference type="EMBL" id="AENN01000015">
    <property type="protein sequence ID" value="EFR31028.1"/>
    <property type="molecule type" value="Genomic_DNA"/>
</dbReference>
<name>E4KQ27_9LACT</name>
<evidence type="ECO:0000256" key="15">
    <source>
        <dbReference type="PROSITE-ProRule" id="PRU01319"/>
    </source>
</evidence>
<dbReference type="EC" id="3.1.26.4" evidence="6 14"/>
<gene>
    <name evidence="14 18" type="primary">rnhB</name>
    <name evidence="18" type="ORF">HMPREF9257_1180</name>
</gene>
<evidence type="ECO:0000256" key="4">
    <source>
        <dbReference type="ARBA" id="ARBA00004496"/>
    </source>
</evidence>
<comment type="catalytic activity">
    <reaction evidence="1 14 15 16">
        <text>Endonucleolytic cleavage to 5'-phosphomonoester.</text>
        <dbReference type="EC" id="3.1.26.4"/>
    </reaction>
</comment>
<evidence type="ECO:0000256" key="6">
    <source>
        <dbReference type="ARBA" id="ARBA00012180"/>
    </source>
</evidence>
<dbReference type="STRING" id="908337.HMPREF9257_1180"/>
<feature type="binding site" evidence="14 15">
    <location>
        <position position="96"/>
    </location>
    <ligand>
        <name>a divalent metal cation</name>
        <dbReference type="ChEBI" id="CHEBI:60240"/>
    </ligand>
</feature>
<dbReference type="GO" id="GO:0032299">
    <property type="term" value="C:ribonuclease H2 complex"/>
    <property type="evidence" value="ECO:0007669"/>
    <property type="project" value="TreeGrafter"/>
</dbReference>
<keyword evidence="12 14" id="KW-0378">Hydrolase</keyword>
<comment type="similarity">
    <text evidence="5 14 16">Belongs to the RNase HII family.</text>
</comment>
<dbReference type="NCBIfam" id="NF000595">
    <property type="entry name" value="PRK00015.1-3"/>
    <property type="match status" value="1"/>
</dbReference>
<comment type="cofactor">
    <cofactor evidence="2">
        <name>Mg(2+)</name>
        <dbReference type="ChEBI" id="CHEBI:18420"/>
    </cofactor>
</comment>
<evidence type="ECO:0000313" key="18">
    <source>
        <dbReference type="EMBL" id="EFR31028.1"/>
    </source>
</evidence>
<evidence type="ECO:0000259" key="17">
    <source>
        <dbReference type="PROSITE" id="PS51975"/>
    </source>
</evidence>
<dbReference type="Pfam" id="PF01351">
    <property type="entry name" value="RNase_HII"/>
    <property type="match status" value="1"/>
</dbReference>
<proteinExistence type="inferred from homology"/>
<dbReference type="GO" id="GO:0043137">
    <property type="term" value="P:DNA replication, removal of RNA primer"/>
    <property type="evidence" value="ECO:0007669"/>
    <property type="project" value="TreeGrafter"/>
</dbReference>
<dbReference type="GO" id="GO:0006298">
    <property type="term" value="P:mismatch repair"/>
    <property type="evidence" value="ECO:0007669"/>
    <property type="project" value="TreeGrafter"/>
</dbReference>
<dbReference type="HAMAP" id="MF_00052_B">
    <property type="entry name" value="RNase_HII_B"/>
    <property type="match status" value="1"/>
</dbReference>
<keyword evidence="11 14" id="KW-0255">Endonuclease</keyword>
<dbReference type="SUPFAM" id="SSF53098">
    <property type="entry name" value="Ribonuclease H-like"/>
    <property type="match status" value="1"/>
</dbReference>
<feature type="binding site" evidence="14 15">
    <location>
        <position position="188"/>
    </location>
    <ligand>
        <name>a divalent metal cation</name>
        <dbReference type="ChEBI" id="CHEBI:60240"/>
    </ligand>
</feature>
<evidence type="ECO:0000256" key="11">
    <source>
        <dbReference type="ARBA" id="ARBA00022759"/>
    </source>
</evidence>
<evidence type="ECO:0000256" key="3">
    <source>
        <dbReference type="ARBA" id="ARBA00004065"/>
    </source>
</evidence>
<evidence type="ECO:0000256" key="12">
    <source>
        <dbReference type="ARBA" id="ARBA00022801"/>
    </source>
</evidence>
<protein>
    <recommendedName>
        <fullName evidence="7 14">Ribonuclease HII</fullName>
        <shortName evidence="14">RNase HII</shortName>
        <ecNumber evidence="6 14">3.1.26.4</ecNumber>
    </recommendedName>
</protein>
<evidence type="ECO:0000256" key="9">
    <source>
        <dbReference type="ARBA" id="ARBA00022722"/>
    </source>
</evidence>
<feature type="binding site" evidence="14 15">
    <location>
        <position position="95"/>
    </location>
    <ligand>
        <name>a divalent metal cation</name>
        <dbReference type="ChEBI" id="CHEBI:60240"/>
    </ligand>
</feature>
<comment type="subcellular location">
    <subcellularLocation>
        <location evidence="4 14">Cytoplasm</location>
    </subcellularLocation>
</comment>
<comment type="cofactor">
    <cofactor evidence="14 15">
        <name>Mn(2+)</name>
        <dbReference type="ChEBI" id="CHEBI:29035"/>
    </cofactor>
    <cofactor evidence="14 15">
        <name>Mg(2+)</name>
        <dbReference type="ChEBI" id="CHEBI:18420"/>
    </cofactor>
    <text evidence="14 15">Manganese or magnesium. Binds 1 divalent metal ion per monomer in the absence of substrate. May bind a second metal ion after substrate binding.</text>
</comment>
<dbReference type="InterPro" id="IPR022898">
    <property type="entry name" value="RNase_HII"/>
</dbReference>
<evidence type="ECO:0000256" key="5">
    <source>
        <dbReference type="ARBA" id="ARBA00007383"/>
    </source>
</evidence>
<dbReference type="GO" id="GO:0005737">
    <property type="term" value="C:cytoplasm"/>
    <property type="evidence" value="ECO:0007669"/>
    <property type="project" value="UniProtKB-SubCell"/>
</dbReference>
<dbReference type="GO" id="GO:0003723">
    <property type="term" value="F:RNA binding"/>
    <property type="evidence" value="ECO:0007669"/>
    <property type="project" value="UniProtKB-UniRule"/>
</dbReference>
<dbReference type="Gene3D" id="3.30.420.10">
    <property type="entry name" value="Ribonuclease H-like superfamily/Ribonuclease H"/>
    <property type="match status" value="1"/>
</dbReference>
<keyword evidence="8 14" id="KW-0963">Cytoplasm</keyword>
<dbReference type="InterPro" id="IPR001352">
    <property type="entry name" value="RNase_HII/HIII"/>
</dbReference>
<comment type="function">
    <text evidence="3 14 16">Endonuclease that specifically degrades the RNA of RNA-DNA hybrids.</text>
</comment>
<keyword evidence="13 14" id="KW-0464">Manganese</keyword>
<evidence type="ECO:0000313" key="19">
    <source>
        <dbReference type="Proteomes" id="UP000005990"/>
    </source>
</evidence>
<dbReference type="PANTHER" id="PTHR10954:SF18">
    <property type="entry name" value="RIBONUCLEASE HII"/>
    <property type="match status" value="1"/>
</dbReference>
<dbReference type="PANTHER" id="PTHR10954">
    <property type="entry name" value="RIBONUCLEASE H2 SUBUNIT A"/>
    <property type="match status" value="1"/>
</dbReference>
<feature type="domain" description="RNase H type-2" evidence="17">
    <location>
        <begin position="89"/>
        <end position="278"/>
    </location>
</feature>
<keyword evidence="19" id="KW-1185">Reference proteome</keyword>
<dbReference type="NCBIfam" id="NF000594">
    <property type="entry name" value="PRK00015.1-1"/>
    <property type="match status" value="1"/>
</dbReference>
<evidence type="ECO:0000256" key="8">
    <source>
        <dbReference type="ARBA" id="ARBA00022490"/>
    </source>
</evidence>